<evidence type="ECO:0000313" key="2">
    <source>
        <dbReference type="Proteomes" id="UP000010816"/>
    </source>
</evidence>
<gene>
    <name evidence="1" type="ORF">Thimo_3063</name>
</gene>
<name>L0H273_9GAMM</name>
<dbReference type="OrthoDB" id="9204559at2"/>
<keyword evidence="2" id="KW-1185">Reference proteome</keyword>
<proteinExistence type="predicted"/>
<evidence type="ECO:0000313" key="1">
    <source>
        <dbReference type="EMBL" id="AGA91750.1"/>
    </source>
</evidence>
<organism evidence="1 2">
    <name type="scientific">Thioflavicoccus mobilis 8321</name>
    <dbReference type="NCBI Taxonomy" id="765912"/>
    <lineage>
        <taxon>Bacteria</taxon>
        <taxon>Pseudomonadati</taxon>
        <taxon>Pseudomonadota</taxon>
        <taxon>Gammaproteobacteria</taxon>
        <taxon>Chromatiales</taxon>
        <taxon>Chromatiaceae</taxon>
        <taxon>Thioflavicoccus</taxon>
    </lineage>
</organism>
<accession>L0H273</accession>
<dbReference type="HOGENOM" id="CLU_1593802_0_0_6"/>
<dbReference type="AlphaFoldDB" id="L0H273"/>
<dbReference type="EMBL" id="CP003051">
    <property type="protein sequence ID" value="AGA91750.1"/>
    <property type="molecule type" value="Genomic_DNA"/>
</dbReference>
<dbReference type="Proteomes" id="UP000010816">
    <property type="component" value="Chromosome"/>
</dbReference>
<protein>
    <submittedName>
        <fullName evidence="1">Uncharacterized protein</fullName>
    </submittedName>
</protein>
<sequence length="167" mass="18884">MLIGRERQHSPYLAGPSKYGKAAFPQRLECEIVRATQRYPNARYLRIVGGACNWRFDEQHTAAYELIDFFHATEYLGKLPQRPIHAATPRSNGSVSTSAHVSLLFAPSGFWRRLLRKVRDEAIGAWSGFTYHRPRMDHPDFLAVALFIGPGVTEAVCKTLVKQRLSA</sequence>
<reference evidence="1 2" key="1">
    <citation type="submission" date="2011-09" db="EMBL/GenBank/DDBJ databases">
        <title>Complete sequence of chromosome of Thioflavicoccus mobilis 8321.</title>
        <authorList>
            <consortium name="US DOE Joint Genome Institute"/>
            <person name="Lucas S."/>
            <person name="Han J."/>
            <person name="Lapidus A."/>
            <person name="Cheng J.-F."/>
            <person name="Goodwin L."/>
            <person name="Pitluck S."/>
            <person name="Peters L."/>
            <person name="Ovchinnikova G."/>
            <person name="Lu M."/>
            <person name="Detter J.C."/>
            <person name="Han C."/>
            <person name="Tapia R."/>
            <person name="Land M."/>
            <person name="Hauser L."/>
            <person name="Kyrpides N."/>
            <person name="Ivanova N."/>
            <person name="Pagani I."/>
            <person name="Vogl K."/>
            <person name="Liu Z."/>
            <person name="Imhoff J."/>
            <person name="Thiel V."/>
            <person name="Frigaard N.-U."/>
            <person name="Bryant D."/>
            <person name="Woyke T."/>
        </authorList>
    </citation>
    <scope>NUCLEOTIDE SEQUENCE [LARGE SCALE GENOMIC DNA]</scope>
    <source>
        <strain evidence="1 2">8321</strain>
    </source>
</reference>
<dbReference type="STRING" id="765912.Thimo_3063"/>
<dbReference type="KEGG" id="tmb:Thimo_3063"/>
<dbReference type="RefSeq" id="WP_015281878.1">
    <property type="nucleotide sequence ID" value="NC_019940.1"/>
</dbReference>